<evidence type="ECO:0000313" key="4">
    <source>
        <dbReference type="EMBL" id="KCV69022.1"/>
    </source>
</evidence>
<dbReference type="Pfam" id="PF12796">
    <property type="entry name" value="Ank_2"/>
    <property type="match status" value="1"/>
</dbReference>
<dbReference type="GO" id="GO:0007229">
    <property type="term" value="P:integrin-mediated signaling pathway"/>
    <property type="evidence" value="ECO:0007669"/>
    <property type="project" value="TreeGrafter"/>
</dbReference>
<organism evidence="4">
    <name type="scientific">Fonticula alba</name>
    <name type="common">Slime mold</name>
    <dbReference type="NCBI Taxonomy" id="691883"/>
    <lineage>
        <taxon>Eukaryota</taxon>
        <taxon>Rotosphaerida</taxon>
        <taxon>Fonticulaceae</taxon>
        <taxon>Fonticula</taxon>
    </lineage>
</organism>
<dbReference type="EMBL" id="KB932207">
    <property type="protein sequence ID" value="KCV69022.1"/>
    <property type="molecule type" value="Genomic_DNA"/>
</dbReference>
<dbReference type="GO" id="GO:0001725">
    <property type="term" value="C:stress fiber"/>
    <property type="evidence" value="ECO:0007669"/>
    <property type="project" value="TreeGrafter"/>
</dbReference>
<dbReference type="GO" id="GO:0005925">
    <property type="term" value="C:focal adhesion"/>
    <property type="evidence" value="ECO:0007669"/>
    <property type="project" value="TreeGrafter"/>
</dbReference>
<dbReference type="Gene3D" id="1.10.510.10">
    <property type="entry name" value="Transferase(Phosphotransferase) domain 1"/>
    <property type="match status" value="1"/>
</dbReference>
<dbReference type="InterPro" id="IPR000719">
    <property type="entry name" value="Prot_kinase_dom"/>
</dbReference>
<keyword evidence="4" id="KW-0418">Kinase</keyword>
<dbReference type="STRING" id="691883.A0A058Z695"/>
<accession>A0A058Z695</accession>
<keyword evidence="4" id="KW-0808">Transferase</keyword>
<dbReference type="InterPro" id="IPR036770">
    <property type="entry name" value="Ankyrin_rpt-contain_sf"/>
</dbReference>
<dbReference type="OrthoDB" id="2135964at2759"/>
<dbReference type="InterPro" id="IPR011009">
    <property type="entry name" value="Kinase-like_dom_sf"/>
</dbReference>
<dbReference type="AlphaFoldDB" id="A0A058Z695"/>
<dbReference type="GO" id="GO:0004674">
    <property type="term" value="F:protein serine/threonine kinase activity"/>
    <property type="evidence" value="ECO:0007669"/>
    <property type="project" value="TreeGrafter"/>
</dbReference>
<dbReference type="SMART" id="SM00248">
    <property type="entry name" value="ANK"/>
    <property type="match status" value="2"/>
</dbReference>
<dbReference type="GO" id="GO:0034446">
    <property type="term" value="P:substrate adhesion-dependent cell spreading"/>
    <property type="evidence" value="ECO:0007669"/>
    <property type="project" value="TreeGrafter"/>
</dbReference>
<comment type="similarity">
    <text evidence="1">Belongs to the protein kinase superfamily. TKL Ser/Thr protein kinase family.</text>
</comment>
<dbReference type="PANTHER" id="PTHR44329:SF57">
    <property type="entry name" value="INTEGRIN-LINKED PROTEIN KINASE"/>
    <property type="match status" value="1"/>
</dbReference>
<name>A0A058Z695_FONAL</name>
<dbReference type="Gene3D" id="1.25.40.20">
    <property type="entry name" value="Ankyrin repeat-containing domain"/>
    <property type="match status" value="1"/>
</dbReference>
<dbReference type="GO" id="GO:0005524">
    <property type="term" value="F:ATP binding"/>
    <property type="evidence" value="ECO:0007669"/>
    <property type="project" value="InterPro"/>
</dbReference>
<protein>
    <submittedName>
        <fullName evidence="4">TKL protein kinase</fullName>
    </submittedName>
</protein>
<dbReference type="PROSITE" id="PS50088">
    <property type="entry name" value="ANK_REPEAT"/>
    <property type="match status" value="2"/>
</dbReference>
<dbReference type="SUPFAM" id="SSF48403">
    <property type="entry name" value="Ankyrin repeat"/>
    <property type="match status" value="1"/>
</dbReference>
<sequence length="411" mass="45947">MALEFGVDPNAVNSTGDTALHYAAMSGNLDLVEKLIAASASLNVANDHGNIPLHYSCFWRHEHISRFLIEKGELVTAVNSFQKSPLDRAGPELSAALLEFAQQCGQETSAQVQLPTRNFEEAESIARIRFLIKNAPSWQVSSNLLDFQELLASPSPFASVYKGEWSGFQVAIKQPHPHIQENKQMTSNMELDILDKQVTMMRDLFHVNLLPILAGCTERGNWCLVTEFQPVGNLGLLLQDPAYSMDQYQAIRFAVETCRGVAFLHENGIPHGALKPSNILVTDDGGIRITDYGLSKVKAFRGSYGGAQIFEPHWIAPEIFLEEPHPDKDIRPADVYAFGMVLFMIVTRLLPFESMHPMAIGHKVVTQSLRPTMPYFVPEHLSKLISLCWQQDHTRRPLIGQVLPILEKLHS</sequence>
<evidence type="ECO:0000256" key="1">
    <source>
        <dbReference type="ARBA" id="ARBA00005843"/>
    </source>
</evidence>
<dbReference type="eggNOG" id="KOG0195">
    <property type="taxonomic scope" value="Eukaryota"/>
</dbReference>
<feature type="repeat" description="ANK" evidence="2">
    <location>
        <begin position="48"/>
        <end position="80"/>
    </location>
</feature>
<dbReference type="GO" id="GO:0007160">
    <property type="term" value="P:cell-matrix adhesion"/>
    <property type="evidence" value="ECO:0007669"/>
    <property type="project" value="TreeGrafter"/>
</dbReference>
<dbReference type="InterPro" id="IPR051681">
    <property type="entry name" value="Ser/Thr_Kinases-Pseudokinases"/>
</dbReference>
<dbReference type="PROSITE" id="PS50297">
    <property type="entry name" value="ANK_REP_REGION"/>
    <property type="match status" value="1"/>
</dbReference>
<evidence type="ECO:0000259" key="3">
    <source>
        <dbReference type="PROSITE" id="PS50011"/>
    </source>
</evidence>
<evidence type="ECO:0000256" key="2">
    <source>
        <dbReference type="PROSITE-ProRule" id="PRU00023"/>
    </source>
</evidence>
<keyword evidence="2" id="KW-0040">ANK repeat</keyword>
<proteinExistence type="inferred from homology"/>
<reference evidence="4" key="1">
    <citation type="submission" date="2013-04" db="EMBL/GenBank/DDBJ databases">
        <title>The Genome Sequence of Fonticula alba ATCC 38817.</title>
        <authorList>
            <consortium name="The Broad Institute Genomics Platform"/>
            <person name="Russ C."/>
            <person name="Cuomo C."/>
            <person name="Burger G."/>
            <person name="Gray M.W."/>
            <person name="Holland P.W.H."/>
            <person name="King N."/>
            <person name="Lang F.B.F."/>
            <person name="Roger A.J."/>
            <person name="Ruiz-Trillo I."/>
            <person name="Brown M."/>
            <person name="Walker B."/>
            <person name="Young S."/>
            <person name="Zeng Q."/>
            <person name="Gargeya S."/>
            <person name="Fitzgerald M."/>
            <person name="Haas B."/>
            <person name="Abouelleil A."/>
            <person name="Allen A.W."/>
            <person name="Alvarado L."/>
            <person name="Arachchi H.M."/>
            <person name="Berlin A.M."/>
            <person name="Chapman S.B."/>
            <person name="Gainer-Dewar J."/>
            <person name="Goldberg J."/>
            <person name="Griggs A."/>
            <person name="Gujja S."/>
            <person name="Hansen M."/>
            <person name="Howarth C."/>
            <person name="Imamovic A."/>
            <person name="Ireland A."/>
            <person name="Larimer J."/>
            <person name="McCowan C."/>
            <person name="Murphy C."/>
            <person name="Pearson M."/>
            <person name="Poon T.W."/>
            <person name="Priest M."/>
            <person name="Roberts A."/>
            <person name="Saif S."/>
            <person name="Shea T."/>
            <person name="Sisk P."/>
            <person name="Sykes S."/>
            <person name="Wortman J."/>
            <person name="Nusbaum C."/>
            <person name="Birren B."/>
        </authorList>
    </citation>
    <scope>NUCLEOTIDE SEQUENCE [LARGE SCALE GENOMIC DNA]</scope>
    <source>
        <strain evidence="4">ATCC 38817</strain>
    </source>
</reference>
<dbReference type="GeneID" id="20529167"/>
<dbReference type="PANTHER" id="PTHR44329">
    <property type="entry name" value="SERINE/THREONINE-PROTEIN KINASE TNNI3K-RELATED"/>
    <property type="match status" value="1"/>
</dbReference>
<dbReference type="PIRSF" id="PIRSF000654">
    <property type="entry name" value="Integrin-linked_kinase"/>
    <property type="match status" value="1"/>
</dbReference>
<dbReference type="PROSITE" id="PS50011">
    <property type="entry name" value="PROTEIN_KINASE_DOM"/>
    <property type="match status" value="1"/>
</dbReference>
<feature type="repeat" description="ANK" evidence="2">
    <location>
        <begin position="15"/>
        <end position="47"/>
    </location>
</feature>
<dbReference type="RefSeq" id="XP_009496593.1">
    <property type="nucleotide sequence ID" value="XM_009498318.1"/>
</dbReference>
<dbReference type="OMA" id="AVHICQY"/>
<dbReference type="InterPro" id="IPR001245">
    <property type="entry name" value="Ser-Thr/Tyr_kinase_cat_dom"/>
</dbReference>
<dbReference type="Pfam" id="PF07714">
    <property type="entry name" value="PK_Tyr_Ser-Thr"/>
    <property type="match status" value="1"/>
</dbReference>
<dbReference type="Gene3D" id="3.30.200.20">
    <property type="entry name" value="Phosphorylase Kinase, domain 1"/>
    <property type="match status" value="1"/>
</dbReference>
<dbReference type="SUPFAM" id="SSF56112">
    <property type="entry name" value="Protein kinase-like (PK-like)"/>
    <property type="match status" value="1"/>
</dbReference>
<feature type="domain" description="Protein kinase" evidence="3">
    <location>
        <begin position="146"/>
        <end position="411"/>
    </location>
</feature>
<gene>
    <name evidence="4" type="ORF">H696_04442</name>
</gene>
<dbReference type="Proteomes" id="UP000030693">
    <property type="component" value="Unassembled WGS sequence"/>
</dbReference>
<dbReference type="InterPro" id="IPR002110">
    <property type="entry name" value="Ankyrin_rpt"/>
</dbReference>
<keyword evidence="5" id="KW-1185">Reference proteome</keyword>
<evidence type="ECO:0000313" key="5">
    <source>
        <dbReference type="Proteomes" id="UP000030693"/>
    </source>
</evidence>